<feature type="domain" description="GED" evidence="3">
    <location>
        <begin position="344"/>
        <end position="432"/>
    </location>
</feature>
<dbReference type="Gene3D" id="1.20.120.1240">
    <property type="entry name" value="Dynamin, middle domain"/>
    <property type="match status" value="1"/>
</dbReference>
<accession>A0A2G9GHV5</accession>
<keyword evidence="5" id="KW-1185">Reference proteome</keyword>
<dbReference type="AlphaFoldDB" id="A0A2G9GHV5"/>
<proteinExistence type="predicted"/>
<sequence length="432" mass="49284">MILPDKHLASSLRHLMESFKKQALGGLSEKVTMDDESYEEVREEEAKLFDNQPLLSKINKSIVGIPTLAERLAKIQATIIVKCFPGIVRKINDKLSSNVEELNKLPRNLTSIGEAMIAFMRILGSAKESLRKILLRGEFDEYPDEHDMHYIARLAEMLNQYSEEMQSKCSTNETKSGFLLDEICVLEETKTIGLPNFLPRAVFLTLLQKNIKGISFAPIEFVEKIWDYIENVVVSVLMRHSDNYPQLLSSTRRAAQNLVSKKRKQSVDWVIDIVEMEKLTDYTCNPEYVSLWNKLMAHQNAFMEALNHGVLGPHCMKPTNLHMDGYGDVDVNHLRSHVVVAHEAFDLKSRLAAYWKIVLRRLVDCMALHLLFSVQNLVSKEIEMEIINELVGPSANGLERMLEELNNSIKLLLKESKDVVSKITDRIAAYVN</sequence>
<evidence type="ECO:0000313" key="4">
    <source>
        <dbReference type="EMBL" id="PIN04600.1"/>
    </source>
</evidence>
<dbReference type="Gene3D" id="3.40.50.300">
    <property type="entry name" value="P-loop containing nucleotide triphosphate hydrolases"/>
    <property type="match status" value="1"/>
</dbReference>
<dbReference type="GO" id="GO:0008017">
    <property type="term" value="F:microtubule binding"/>
    <property type="evidence" value="ECO:0007669"/>
    <property type="project" value="TreeGrafter"/>
</dbReference>
<gene>
    <name evidence="4" type="ORF">CDL12_22868</name>
</gene>
<dbReference type="InterPro" id="IPR027417">
    <property type="entry name" value="P-loop_NTPase"/>
</dbReference>
<evidence type="ECO:0000256" key="2">
    <source>
        <dbReference type="SAM" id="Coils"/>
    </source>
</evidence>
<dbReference type="InterPro" id="IPR000375">
    <property type="entry name" value="Dynamin_stalk"/>
</dbReference>
<comment type="caution">
    <text evidence="4">The sequence shown here is derived from an EMBL/GenBank/DDBJ whole genome shotgun (WGS) entry which is preliminary data.</text>
</comment>
<dbReference type="OrthoDB" id="5061070at2759"/>
<dbReference type="GO" id="GO:0005737">
    <property type="term" value="C:cytoplasm"/>
    <property type="evidence" value="ECO:0007669"/>
    <property type="project" value="TreeGrafter"/>
</dbReference>
<dbReference type="InterPro" id="IPR022812">
    <property type="entry name" value="Dynamin"/>
</dbReference>
<dbReference type="PANTHER" id="PTHR11566:SF173">
    <property type="entry name" value="DYNAMIN-RELATED PROTEIN 4C"/>
    <property type="match status" value="1"/>
</dbReference>
<keyword evidence="2" id="KW-0175">Coiled coil</keyword>
<dbReference type="Pfam" id="PF01031">
    <property type="entry name" value="Dynamin_M"/>
    <property type="match status" value="1"/>
</dbReference>
<dbReference type="EMBL" id="NKXS01005078">
    <property type="protein sequence ID" value="PIN04600.1"/>
    <property type="molecule type" value="Genomic_DNA"/>
</dbReference>
<dbReference type="PANTHER" id="PTHR11566">
    <property type="entry name" value="DYNAMIN"/>
    <property type="match status" value="1"/>
</dbReference>
<dbReference type="GO" id="GO:0003924">
    <property type="term" value="F:GTPase activity"/>
    <property type="evidence" value="ECO:0007669"/>
    <property type="project" value="TreeGrafter"/>
</dbReference>
<evidence type="ECO:0000259" key="3">
    <source>
        <dbReference type="PROSITE" id="PS51388"/>
    </source>
</evidence>
<dbReference type="GO" id="GO:0016020">
    <property type="term" value="C:membrane"/>
    <property type="evidence" value="ECO:0007669"/>
    <property type="project" value="TreeGrafter"/>
</dbReference>
<protein>
    <recommendedName>
        <fullName evidence="3">GED domain-containing protein</fullName>
    </recommendedName>
</protein>
<keyword evidence="1" id="KW-0505">Motor protein</keyword>
<name>A0A2G9GHV5_9LAMI</name>
<evidence type="ECO:0000256" key="1">
    <source>
        <dbReference type="ARBA" id="ARBA00023175"/>
    </source>
</evidence>
<dbReference type="GO" id="GO:0005874">
    <property type="term" value="C:microtubule"/>
    <property type="evidence" value="ECO:0007669"/>
    <property type="project" value="TreeGrafter"/>
</dbReference>
<evidence type="ECO:0000313" key="5">
    <source>
        <dbReference type="Proteomes" id="UP000231279"/>
    </source>
</evidence>
<dbReference type="Proteomes" id="UP000231279">
    <property type="component" value="Unassembled WGS sequence"/>
</dbReference>
<dbReference type="InterPro" id="IPR020850">
    <property type="entry name" value="GED_dom"/>
</dbReference>
<organism evidence="4 5">
    <name type="scientific">Handroanthus impetiginosus</name>
    <dbReference type="NCBI Taxonomy" id="429701"/>
    <lineage>
        <taxon>Eukaryota</taxon>
        <taxon>Viridiplantae</taxon>
        <taxon>Streptophyta</taxon>
        <taxon>Embryophyta</taxon>
        <taxon>Tracheophyta</taxon>
        <taxon>Spermatophyta</taxon>
        <taxon>Magnoliopsida</taxon>
        <taxon>eudicotyledons</taxon>
        <taxon>Gunneridae</taxon>
        <taxon>Pentapetalae</taxon>
        <taxon>asterids</taxon>
        <taxon>lamiids</taxon>
        <taxon>Lamiales</taxon>
        <taxon>Bignoniaceae</taxon>
        <taxon>Crescentiina</taxon>
        <taxon>Tabebuia alliance</taxon>
        <taxon>Handroanthus</taxon>
    </lineage>
</organism>
<feature type="coiled-coil region" evidence="2">
    <location>
        <begin position="395"/>
        <end position="422"/>
    </location>
</feature>
<reference evidence="5" key="1">
    <citation type="journal article" date="2018" name="Gigascience">
        <title>Genome assembly of the Pink Ipe (Handroanthus impetiginosus, Bignoniaceae), a highly valued, ecologically keystone Neotropical timber forest tree.</title>
        <authorList>
            <person name="Silva-Junior O.B."/>
            <person name="Grattapaglia D."/>
            <person name="Novaes E."/>
            <person name="Collevatti R.G."/>
        </authorList>
    </citation>
    <scope>NUCLEOTIDE SEQUENCE [LARGE SCALE GENOMIC DNA]</scope>
    <source>
        <strain evidence="5">cv. UFG-1</strain>
    </source>
</reference>
<dbReference type="PROSITE" id="PS51388">
    <property type="entry name" value="GED"/>
    <property type="match status" value="1"/>
</dbReference>
<dbReference type="STRING" id="429701.A0A2G9GHV5"/>